<sequence>MNTDINSEEIYVNPQTLRAVFALRLNTYTTLVGTTILVYDYLLTYERERKYIWPAPWSIIKCLYLATRYLPFFDTLVVLIRMVTPGLSLNTCYVLAVMNCYLYAVGMGMSELILMIRTWAVWERNRKVGIGLAVYFVLLTTPTWWITAQFANSFIFGAPPTPSSGCMLIHNSALNAVDWVLLVMIELGVLILMIVKSARDYKQRRSPGLTLSKVILRDGIAYYINLFALSAVNIIIICTRNRLISFY</sequence>
<reference evidence="1" key="1">
    <citation type="journal article" date="2021" name="New Phytol.">
        <title>Evolutionary innovations through gain and loss of genes in the ectomycorrhizal Boletales.</title>
        <authorList>
            <person name="Wu G."/>
            <person name="Miyauchi S."/>
            <person name="Morin E."/>
            <person name="Kuo A."/>
            <person name="Drula E."/>
            <person name="Varga T."/>
            <person name="Kohler A."/>
            <person name="Feng B."/>
            <person name="Cao Y."/>
            <person name="Lipzen A."/>
            <person name="Daum C."/>
            <person name="Hundley H."/>
            <person name="Pangilinan J."/>
            <person name="Johnson J."/>
            <person name="Barry K."/>
            <person name="LaButti K."/>
            <person name="Ng V."/>
            <person name="Ahrendt S."/>
            <person name="Min B."/>
            <person name="Choi I.G."/>
            <person name="Park H."/>
            <person name="Plett J.M."/>
            <person name="Magnuson J."/>
            <person name="Spatafora J.W."/>
            <person name="Nagy L.G."/>
            <person name="Henrissat B."/>
            <person name="Grigoriev I.V."/>
            <person name="Yang Z.L."/>
            <person name="Xu J."/>
            <person name="Martin F.M."/>
        </authorList>
    </citation>
    <scope>NUCLEOTIDE SEQUENCE</scope>
    <source>
        <strain evidence="1">ATCC 28755</strain>
    </source>
</reference>
<protein>
    <submittedName>
        <fullName evidence="1">Uncharacterized protein</fullName>
    </submittedName>
</protein>
<comment type="caution">
    <text evidence="1">The sequence shown here is derived from an EMBL/GenBank/DDBJ whole genome shotgun (WGS) entry which is preliminary data.</text>
</comment>
<organism evidence="1 2">
    <name type="scientific">Hygrophoropsis aurantiaca</name>
    <dbReference type="NCBI Taxonomy" id="72124"/>
    <lineage>
        <taxon>Eukaryota</taxon>
        <taxon>Fungi</taxon>
        <taxon>Dikarya</taxon>
        <taxon>Basidiomycota</taxon>
        <taxon>Agaricomycotina</taxon>
        <taxon>Agaricomycetes</taxon>
        <taxon>Agaricomycetidae</taxon>
        <taxon>Boletales</taxon>
        <taxon>Coniophorineae</taxon>
        <taxon>Hygrophoropsidaceae</taxon>
        <taxon>Hygrophoropsis</taxon>
    </lineage>
</organism>
<name>A0ACB8AE23_9AGAM</name>
<accession>A0ACB8AE23</accession>
<evidence type="ECO:0000313" key="2">
    <source>
        <dbReference type="Proteomes" id="UP000790377"/>
    </source>
</evidence>
<dbReference type="Proteomes" id="UP000790377">
    <property type="component" value="Unassembled WGS sequence"/>
</dbReference>
<proteinExistence type="predicted"/>
<evidence type="ECO:0000313" key="1">
    <source>
        <dbReference type="EMBL" id="KAH7911377.1"/>
    </source>
</evidence>
<dbReference type="EMBL" id="MU267680">
    <property type="protein sequence ID" value="KAH7911377.1"/>
    <property type="molecule type" value="Genomic_DNA"/>
</dbReference>
<gene>
    <name evidence="1" type="ORF">BJ138DRAFT_928553</name>
</gene>
<keyword evidence="2" id="KW-1185">Reference proteome</keyword>